<dbReference type="Proteomes" id="UP000328092">
    <property type="component" value="Unassembled WGS sequence"/>
</dbReference>
<evidence type="ECO:0000256" key="2">
    <source>
        <dbReference type="ARBA" id="ARBA00022525"/>
    </source>
</evidence>
<dbReference type="EMBL" id="CAADFC020000009">
    <property type="protein sequence ID" value="VIO69578.1"/>
    <property type="molecule type" value="Genomic_DNA"/>
</dbReference>
<evidence type="ECO:0000256" key="1">
    <source>
        <dbReference type="ARBA" id="ARBA00004613"/>
    </source>
</evidence>
<dbReference type="PROSITE" id="PS00330">
    <property type="entry name" value="HEMOLYSIN_CALCIUM"/>
    <property type="match status" value="2"/>
</dbReference>
<keyword evidence="3" id="KW-0378">Hydrolase</keyword>
<protein>
    <submittedName>
        <fullName evidence="3">Endo-1,3-1,4-beta-glycanase ExsH</fullName>
        <ecNumber evidence="3">3.2.1.-</ecNumber>
    </submittedName>
</protein>
<name>A0A508T9F1_9BRAD</name>
<comment type="caution">
    <text evidence="3">The sequence shown here is derived from an EMBL/GenBank/DDBJ whole genome shotgun (WGS) entry which is preliminary data.</text>
</comment>
<proteinExistence type="predicted"/>
<keyword evidence="3" id="KW-0326">Glycosidase</keyword>
<accession>A0A508T9F1</accession>
<dbReference type="InterPro" id="IPR018511">
    <property type="entry name" value="Hemolysin-typ_Ca-bd_CS"/>
</dbReference>
<evidence type="ECO:0000313" key="4">
    <source>
        <dbReference type="Proteomes" id="UP000328092"/>
    </source>
</evidence>
<dbReference type="GO" id="GO:0016798">
    <property type="term" value="F:hydrolase activity, acting on glycosyl bonds"/>
    <property type="evidence" value="ECO:0007669"/>
    <property type="project" value="UniProtKB-KW"/>
</dbReference>
<gene>
    <name evidence="3" type="primary">exsH_5</name>
    <name evidence="3" type="ORF">CI1B_27850</name>
</gene>
<dbReference type="InterPro" id="IPR011049">
    <property type="entry name" value="Serralysin-like_metalloprot_C"/>
</dbReference>
<dbReference type="PANTHER" id="PTHR38340">
    <property type="entry name" value="S-LAYER PROTEIN"/>
    <property type="match status" value="1"/>
</dbReference>
<comment type="subcellular location">
    <subcellularLocation>
        <location evidence="1">Secreted</location>
    </subcellularLocation>
</comment>
<dbReference type="AlphaFoldDB" id="A0A508T9F1"/>
<organism evidence="3 4">
    <name type="scientific">Bradyrhizobium ivorense</name>
    <dbReference type="NCBI Taxonomy" id="2511166"/>
    <lineage>
        <taxon>Bacteria</taxon>
        <taxon>Pseudomonadati</taxon>
        <taxon>Pseudomonadota</taxon>
        <taxon>Alphaproteobacteria</taxon>
        <taxon>Hyphomicrobiales</taxon>
        <taxon>Nitrobacteraceae</taxon>
        <taxon>Bradyrhizobium</taxon>
    </lineage>
</organism>
<dbReference type="Pfam" id="PF00353">
    <property type="entry name" value="HemolysinCabind"/>
    <property type="match status" value="5"/>
</dbReference>
<dbReference type="GO" id="GO:0005576">
    <property type="term" value="C:extracellular region"/>
    <property type="evidence" value="ECO:0007669"/>
    <property type="project" value="UniProtKB-SubCell"/>
</dbReference>
<dbReference type="PRINTS" id="PR00313">
    <property type="entry name" value="CABNDNGRPT"/>
</dbReference>
<reference evidence="3" key="1">
    <citation type="submission" date="2019-02" db="EMBL/GenBank/DDBJ databases">
        <authorList>
            <person name="Pothier F.J."/>
        </authorList>
    </citation>
    <scope>NUCLEOTIDE SEQUENCE</scope>
    <source>
        <strain evidence="3">CI-1B</strain>
    </source>
</reference>
<dbReference type="GO" id="GO:0005509">
    <property type="term" value="F:calcium ion binding"/>
    <property type="evidence" value="ECO:0007669"/>
    <property type="project" value="InterPro"/>
</dbReference>
<dbReference type="SUPFAM" id="SSF51120">
    <property type="entry name" value="beta-Roll"/>
    <property type="match status" value="3"/>
</dbReference>
<dbReference type="EC" id="3.2.1.-" evidence="3"/>
<dbReference type="InterPro" id="IPR050557">
    <property type="entry name" value="RTX_toxin/Mannuronan_C5-epim"/>
</dbReference>
<sequence length="613" mass="61961">MRVDPDSSDVLSFTFFDSGTALFPVVLPETNVSVESGAMAAPISDPNNAPLNLTLPVDPASTTAVFQLIAVQPSAGHQAGTVMLDSAAVGVGAQNLFEDDMQHLTYLAPVTSDASVEVVTLNFTFTDGVDTGNMVVFVNVTPAVDGTYTGTAGADLFDGGAGNDSYTINNAGDVVLEQANAGIDTITTALGTYHLGANVENVTHTGGSAFTGIGNDDNNVLHGGFGDDYLIGLGGNDTLIDGSGLNTLQGGTGDDIYAVQSNAETVFEFANEGTDEVQTFLASYHLSANVENLIFIGAGNHTGIGNELANVITGNSGNDTLDGGLGADTLIGGAGNDSYIVDNAGDIVIENAGEGVDTVTTALAIWHLDPNVENLTHAGSNDFVGIGNSLDNVLTGGAGTDYLIGGDGNDTFIDASIANTFQGGTGDDTYLVQSNLDSVYEVAGEGTDQVMTSLSAYVLAPNVENLTFVGSVGHTGIGNDGSNVEVGNGGDDFLNGLAGTDTLTGGAGADLFVFTTSIAGGNNVDTITDFTSGTDRIVLDHAIFAGVAPGALEDAAFALSTAAETAATRFIYDPNSGALSYDADGSDGAAAVQFATLGTTTHPAVSAHDFLIA</sequence>
<dbReference type="InterPro" id="IPR001343">
    <property type="entry name" value="Hemolysn_Ca-bd"/>
</dbReference>
<dbReference type="Gene3D" id="2.150.10.10">
    <property type="entry name" value="Serralysin-like metalloprotease, C-terminal"/>
    <property type="match status" value="4"/>
</dbReference>
<keyword evidence="4" id="KW-1185">Reference proteome</keyword>
<dbReference type="PANTHER" id="PTHR38340:SF1">
    <property type="entry name" value="S-LAYER PROTEIN"/>
    <property type="match status" value="1"/>
</dbReference>
<evidence type="ECO:0000313" key="3">
    <source>
        <dbReference type="EMBL" id="VIO69578.1"/>
    </source>
</evidence>
<keyword evidence="2" id="KW-0964">Secreted</keyword>